<gene>
    <name evidence="1" type="ORF">HPB47_023153</name>
</gene>
<accession>A0AC60Q874</accession>
<dbReference type="EMBL" id="JABSTQ010009368">
    <property type="protein sequence ID" value="KAG0429944.1"/>
    <property type="molecule type" value="Genomic_DNA"/>
</dbReference>
<proteinExistence type="predicted"/>
<sequence length="184" mass="21144">MEADQYFNIVSGGVRKPQGLMVTVNTDWTLQDPIPQLASVVSCTFCGRLAYQRHRTAVKPRSSWELERLEISANDCVHRQEEEKNNEAIARQCLDKLMWRQGSNNERPAQYNIAIRNYLKESFARRAPQAEVLGVHWDREKDFLGTKLELLTINRNTKRFILQASARIFDPLGLLIPATITANM</sequence>
<dbReference type="Proteomes" id="UP000805193">
    <property type="component" value="Unassembled WGS sequence"/>
</dbReference>
<comment type="caution">
    <text evidence="1">The sequence shown here is derived from an EMBL/GenBank/DDBJ whole genome shotgun (WGS) entry which is preliminary data.</text>
</comment>
<keyword evidence="2" id="KW-1185">Reference proteome</keyword>
<name>A0AC60Q874_IXOPE</name>
<protein>
    <submittedName>
        <fullName evidence="1">Uncharacterized protein</fullName>
    </submittedName>
</protein>
<evidence type="ECO:0000313" key="2">
    <source>
        <dbReference type="Proteomes" id="UP000805193"/>
    </source>
</evidence>
<reference evidence="1 2" key="1">
    <citation type="journal article" date="2020" name="Cell">
        <title>Large-Scale Comparative Analyses of Tick Genomes Elucidate Their Genetic Diversity and Vector Capacities.</title>
        <authorList>
            <consortium name="Tick Genome and Microbiome Consortium (TIGMIC)"/>
            <person name="Jia N."/>
            <person name="Wang J."/>
            <person name="Shi W."/>
            <person name="Du L."/>
            <person name="Sun Y."/>
            <person name="Zhan W."/>
            <person name="Jiang J.F."/>
            <person name="Wang Q."/>
            <person name="Zhang B."/>
            <person name="Ji P."/>
            <person name="Bell-Sakyi L."/>
            <person name="Cui X.M."/>
            <person name="Yuan T.T."/>
            <person name="Jiang B.G."/>
            <person name="Yang W.F."/>
            <person name="Lam T.T."/>
            <person name="Chang Q.C."/>
            <person name="Ding S.J."/>
            <person name="Wang X.J."/>
            <person name="Zhu J.G."/>
            <person name="Ruan X.D."/>
            <person name="Zhao L."/>
            <person name="Wei J.T."/>
            <person name="Ye R.Z."/>
            <person name="Que T.C."/>
            <person name="Du C.H."/>
            <person name="Zhou Y.H."/>
            <person name="Cheng J.X."/>
            <person name="Dai P.F."/>
            <person name="Guo W.B."/>
            <person name="Han X.H."/>
            <person name="Huang E.J."/>
            <person name="Li L.F."/>
            <person name="Wei W."/>
            <person name="Gao Y.C."/>
            <person name="Liu J.Z."/>
            <person name="Shao H.Z."/>
            <person name="Wang X."/>
            <person name="Wang C.C."/>
            <person name="Yang T.C."/>
            <person name="Huo Q.B."/>
            <person name="Li W."/>
            <person name="Chen H.Y."/>
            <person name="Chen S.E."/>
            <person name="Zhou L.G."/>
            <person name="Ni X.B."/>
            <person name="Tian J.H."/>
            <person name="Sheng Y."/>
            <person name="Liu T."/>
            <person name="Pan Y.S."/>
            <person name="Xia L.Y."/>
            <person name="Li J."/>
            <person name="Zhao F."/>
            <person name="Cao W.C."/>
        </authorList>
    </citation>
    <scope>NUCLEOTIDE SEQUENCE [LARGE SCALE GENOMIC DNA]</scope>
    <source>
        <strain evidence="1">Iper-2018</strain>
    </source>
</reference>
<organism evidence="1 2">
    <name type="scientific">Ixodes persulcatus</name>
    <name type="common">Taiga tick</name>
    <dbReference type="NCBI Taxonomy" id="34615"/>
    <lineage>
        <taxon>Eukaryota</taxon>
        <taxon>Metazoa</taxon>
        <taxon>Ecdysozoa</taxon>
        <taxon>Arthropoda</taxon>
        <taxon>Chelicerata</taxon>
        <taxon>Arachnida</taxon>
        <taxon>Acari</taxon>
        <taxon>Parasitiformes</taxon>
        <taxon>Ixodida</taxon>
        <taxon>Ixodoidea</taxon>
        <taxon>Ixodidae</taxon>
        <taxon>Ixodinae</taxon>
        <taxon>Ixodes</taxon>
    </lineage>
</organism>
<evidence type="ECO:0000313" key="1">
    <source>
        <dbReference type="EMBL" id="KAG0429944.1"/>
    </source>
</evidence>
<feature type="non-terminal residue" evidence="1">
    <location>
        <position position="184"/>
    </location>
</feature>